<accession>A0A5M6IB20</accession>
<dbReference type="InterPro" id="IPR002139">
    <property type="entry name" value="Ribo/fructo_kinase"/>
</dbReference>
<evidence type="ECO:0000259" key="5">
    <source>
        <dbReference type="Pfam" id="PF00294"/>
    </source>
</evidence>
<reference evidence="6 7" key="1">
    <citation type="submission" date="2019-09" db="EMBL/GenBank/DDBJ databases">
        <title>Genome sequence of Roseospira marina, one of the more divergent members of the non-sulfur purple photosynthetic bacterial family, the Rhodospirillaceae.</title>
        <authorList>
            <person name="Meyer T."/>
            <person name="Kyndt J."/>
        </authorList>
    </citation>
    <scope>NUCLEOTIDE SEQUENCE [LARGE SCALE GENOMIC DNA]</scope>
    <source>
        <strain evidence="6 7">DSM 15113</strain>
    </source>
</reference>
<dbReference type="PANTHER" id="PTHR10584">
    <property type="entry name" value="SUGAR KINASE"/>
    <property type="match status" value="1"/>
</dbReference>
<dbReference type="RefSeq" id="WP_150062827.1">
    <property type="nucleotide sequence ID" value="NZ_JACHII010000009.1"/>
</dbReference>
<evidence type="ECO:0000313" key="6">
    <source>
        <dbReference type="EMBL" id="KAA5605157.1"/>
    </source>
</evidence>
<dbReference type="PROSITE" id="PS00584">
    <property type="entry name" value="PFKB_KINASES_2"/>
    <property type="match status" value="1"/>
</dbReference>
<evidence type="ECO:0000313" key="7">
    <source>
        <dbReference type="Proteomes" id="UP000324065"/>
    </source>
</evidence>
<dbReference type="EMBL" id="VWPJ01000011">
    <property type="protein sequence ID" value="KAA5605157.1"/>
    <property type="molecule type" value="Genomic_DNA"/>
</dbReference>
<dbReference type="InterPro" id="IPR029056">
    <property type="entry name" value="Ribokinase-like"/>
</dbReference>
<name>A0A5M6IB20_9PROT</name>
<dbReference type="OrthoDB" id="9792663at2"/>
<comment type="caution">
    <text evidence="6">The sequence shown here is derived from an EMBL/GenBank/DDBJ whole genome shotgun (WGS) entry which is preliminary data.</text>
</comment>
<keyword evidence="7" id="KW-1185">Reference proteome</keyword>
<organism evidence="6 7">
    <name type="scientific">Roseospira marina</name>
    <dbReference type="NCBI Taxonomy" id="140057"/>
    <lineage>
        <taxon>Bacteria</taxon>
        <taxon>Pseudomonadati</taxon>
        <taxon>Pseudomonadota</taxon>
        <taxon>Alphaproteobacteria</taxon>
        <taxon>Rhodospirillales</taxon>
        <taxon>Rhodospirillaceae</taxon>
        <taxon>Roseospira</taxon>
    </lineage>
</organism>
<gene>
    <name evidence="6" type="ORF">F1188_12835</name>
</gene>
<feature type="domain" description="Carbohydrate kinase PfkB" evidence="5">
    <location>
        <begin position="5"/>
        <end position="116"/>
    </location>
</feature>
<evidence type="ECO:0000256" key="4">
    <source>
        <dbReference type="RuleBase" id="RU003704"/>
    </source>
</evidence>
<keyword evidence="3 4" id="KW-0418">Kinase</keyword>
<dbReference type="Proteomes" id="UP000324065">
    <property type="component" value="Unassembled WGS sequence"/>
</dbReference>
<proteinExistence type="inferred from homology"/>
<dbReference type="InterPro" id="IPR011611">
    <property type="entry name" value="PfkB_dom"/>
</dbReference>
<dbReference type="SUPFAM" id="SSF53613">
    <property type="entry name" value="Ribokinase-like"/>
    <property type="match status" value="1"/>
</dbReference>
<dbReference type="GO" id="GO:0006796">
    <property type="term" value="P:phosphate-containing compound metabolic process"/>
    <property type="evidence" value="ECO:0007669"/>
    <property type="project" value="UniProtKB-ARBA"/>
</dbReference>
<evidence type="ECO:0000256" key="2">
    <source>
        <dbReference type="ARBA" id="ARBA00022679"/>
    </source>
</evidence>
<dbReference type="Pfam" id="PF00294">
    <property type="entry name" value="PfkB"/>
    <property type="match status" value="2"/>
</dbReference>
<keyword evidence="2 4" id="KW-0808">Transferase</keyword>
<evidence type="ECO:0000256" key="3">
    <source>
        <dbReference type="ARBA" id="ARBA00022777"/>
    </source>
</evidence>
<dbReference type="GO" id="GO:0016301">
    <property type="term" value="F:kinase activity"/>
    <property type="evidence" value="ECO:0007669"/>
    <property type="project" value="UniProtKB-KW"/>
</dbReference>
<sequence>MARFWVIGNLNADEVVHVDAPPRPGGHLTGRAAGLRLGGGGANMAVALVRAGHAVRLFASVGDDAAGARLVSECQDHGVDVRGVHQLAGRTTSQPLILIDPSGERTLIARRTLTAADLVVPTDEGTAEGLVVKTFHPGLAPMMAVIASRGLVVAHAPPPTMVAWPATVWVTSEREITAVVPDAPWASARERAGPALRWVVVTRGASGAEAFGPDGVTLNVPAVPPGRVVDTTGAGDVFAAGLLHGLLPSGGADIAHGLSIATRWATRTIQTEGSIPPRDLCADG</sequence>
<dbReference type="InterPro" id="IPR002173">
    <property type="entry name" value="Carboh/pur_kinase_PfkB_CS"/>
</dbReference>
<dbReference type="AlphaFoldDB" id="A0A5M6IB20"/>
<dbReference type="Gene3D" id="3.40.1190.20">
    <property type="match status" value="1"/>
</dbReference>
<dbReference type="PANTHER" id="PTHR10584:SF166">
    <property type="entry name" value="RIBOKINASE"/>
    <property type="match status" value="1"/>
</dbReference>
<evidence type="ECO:0000256" key="1">
    <source>
        <dbReference type="ARBA" id="ARBA00010688"/>
    </source>
</evidence>
<protein>
    <recommendedName>
        <fullName evidence="5">Carbohydrate kinase PfkB domain-containing protein</fullName>
    </recommendedName>
</protein>
<comment type="similarity">
    <text evidence="1 4">Belongs to the carbohydrate kinase PfkB family.</text>
</comment>
<feature type="domain" description="Carbohydrate kinase PfkB" evidence="5">
    <location>
        <begin position="168"/>
        <end position="277"/>
    </location>
</feature>
<dbReference type="PRINTS" id="PR00990">
    <property type="entry name" value="RIBOKINASE"/>
</dbReference>